<proteinExistence type="predicted"/>
<name>A0ABR4XQH1_9LACO</name>
<accession>A0ABR4XQH1</accession>
<keyword evidence="1" id="KW-0812">Transmembrane</keyword>
<dbReference type="Pfam" id="PF07843">
    <property type="entry name" value="DUF1634"/>
    <property type="match status" value="1"/>
</dbReference>
<feature type="transmembrane region" description="Helical" evidence="1">
    <location>
        <begin position="68"/>
        <end position="88"/>
    </location>
</feature>
<keyword evidence="3" id="KW-1185">Reference proteome</keyword>
<protein>
    <recommendedName>
        <fullName evidence="4">DUF1634 domain-containing protein</fullName>
    </recommendedName>
</protein>
<evidence type="ECO:0000313" key="3">
    <source>
        <dbReference type="Proteomes" id="UP000030023"/>
    </source>
</evidence>
<evidence type="ECO:0008006" key="4">
    <source>
        <dbReference type="Google" id="ProtNLM"/>
    </source>
</evidence>
<keyword evidence="1" id="KW-1133">Transmembrane helix</keyword>
<keyword evidence="1" id="KW-0472">Membrane</keyword>
<feature type="transmembrane region" description="Helical" evidence="1">
    <location>
        <begin position="20"/>
        <end position="42"/>
    </location>
</feature>
<evidence type="ECO:0000256" key="1">
    <source>
        <dbReference type="SAM" id="Phobius"/>
    </source>
</evidence>
<dbReference type="EMBL" id="AXCV01000235">
    <property type="protein sequence ID" value="KGO31717.1"/>
    <property type="molecule type" value="Genomic_DNA"/>
</dbReference>
<reference evidence="2 3" key="1">
    <citation type="journal article" date="2014" name="Antonie Van Leeuwenhoek">
        <title>Oenococcus alcoholitolerans sp. nov., a lactic acid bacteria isolated from cachaca and ethanol fermentation processes.</title>
        <authorList>
            <person name="Badotti F."/>
            <person name="Moreira A.P."/>
            <person name="Tonon L.A."/>
            <person name="de Lucena B.T."/>
            <person name="Gomes Fde C."/>
            <person name="Kruger R."/>
            <person name="Thompson C.C."/>
            <person name="de Morais M.A.Jr."/>
            <person name="Rosa C.A."/>
            <person name="Thompson F.L."/>
        </authorList>
    </citation>
    <scope>NUCLEOTIDE SEQUENCE [LARGE SCALE GENOMIC DNA]</scope>
    <source>
        <strain evidence="2 3">UFRJ-M7.2.18</strain>
    </source>
</reference>
<gene>
    <name evidence="2" type="ORF">Q757_05495</name>
</gene>
<organism evidence="2 3">
    <name type="scientific">Oenococcus alcoholitolerans</name>
    <dbReference type="NCBI Taxonomy" id="931074"/>
    <lineage>
        <taxon>Bacteria</taxon>
        <taxon>Bacillati</taxon>
        <taxon>Bacillota</taxon>
        <taxon>Bacilli</taxon>
        <taxon>Lactobacillales</taxon>
        <taxon>Lactobacillaceae</taxon>
        <taxon>Oenococcus</taxon>
    </lineage>
</organism>
<sequence>MEQSKIEKKNETQIEKTVGWILRTGVFISIVIMLIGVIIFFVKGNDGYPNKIPSNLLSLFNGLLQAKAAAWMMIGIFVLILTPAIRVFASIFAFLFEKDYLYTTITAIVFLILVFAAIIGLS</sequence>
<evidence type="ECO:0000313" key="2">
    <source>
        <dbReference type="EMBL" id="KGO31717.1"/>
    </source>
</evidence>
<feature type="transmembrane region" description="Helical" evidence="1">
    <location>
        <begin position="100"/>
        <end position="121"/>
    </location>
</feature>
<comment type="caution">
    <text evidence="2">The sequence shown here is derived from an EMBL/GenBank/DDBJ whole genome shotgun (WGS) entry which is preliminary data.</text>
</comment>
<dbReference type="InterPro" id="IPR012861">
    <property type="entry name" value="DUF1634"/>
</dbReference>
<dbReference type="Proteomes" id="UP000030023">
    <property type="component" value="Unassembled WGS sequence"/>
</dbReference>